<evidence type="ECO:0000259" key="3">
    <source>
        <dbReference type="Pfam" id="PF21070"/>
    </source>
</evidence>
<keyword evidence="5" id="KW-1185">Reference proteome</keyword>
<feature type="domain" description="IcmF-related" evidence="2">
    <location>
        <begin position="2"/>
        <end position="140"/>
    </location>
</feature>
<evidence type="ECO:0000259" key="2">
    <source>
        <dbReference type="Pfam" id="PF06761"/>
    </source>
</evidence>
<dbReference type="PANTHER" id="PTHR36153:SF1">
    <property type="entry name" value="TYPE VI SECRETION SYSTEM COMPONENT TSSM1"/>
    <property type="match status" value="1"/>
</dbReference>
<dbReference type="InterPro" id="IPR048677">
    <property type="entry name" value="TssM1_hel"/>
</dbReference>
<feature type="domain" description="Type VI secretion system IcmF C-terminal" evidence="1">
    <location>
        <begin position="398"/>
        <end position="502"/>
    </location>
</feature>
<reference evidence="4 5" key="2">
    <citation type="submission" date="2014-05" db="EMBL/GenBank/DDBJ databases">
        <title>Genome sequence of the 3-chlorobenzoate degrading bacterium Pseudomonas knackmussii B13 shows multiple evidence for horizontal gene transfer.</title>
        <authorList>
            <person name="Miyazaki R."/>
            <person name="Bertelli C."/>
            <person name="Falquet L."/>
            <person name="Robinson-Rechavi M."/>
            <person name="Gharib W."/>
            <person name="Roy S."/>
            <person name="Van der Meer J.R."/>
        </authorList>
    </citation>
    <scope>NUCLEOTIDE SEQUENCE [LARGE SCALE GENOMIC DNA]</scope>
    <source>
        <strain evidence="4 5">B13</strain>
    </source>
</reference>
<dbReference type="InterPro" id="IPR009612">
    <property type="entry name" value="IcmF-rel"/>
</dbReference>
<dbReference type="eggNOG" id="COG3523">
    <property type="taxonomic scope" value="Bacteria"/>
</dbReference>
<dbReference type="KEGG" id="pkc:PKB_2526"/>
<proteinExistence type="predicted"/>
<dbReference type="Pfam" id="PF06761">
    <property type="entry name" value="IcmF-related"/>
    <property type="match status" value="1"/>
</dbReference>
<gene>
    <name evidence="4" type="ORF">PKB_2526</name>
</gene>
<dbReference type="PATRIC" id="fig|1301098.3.peg.2533"/>
<dbReference type="AlphaFoldDB" id="A0A024HHE0"/>
<feature type="domain" description="Type VI secretion system component TssM1 helical" evidence="3">
    <location>
        <begin position="292"/>
        <end position="389"/>
    </location>
</feature>
<organism evidence="4 5">
    <name type="scientific">Pseudomonas knackmussii (strain DSM 6978 / CCUG 54928 / LMG 23759 / B13)</name>
    <dbReference type="NCBI Taxonomy" id="1301098"/>
    <lineage>
        <taxon>Bacteria</taxon>
        <taxon>Pseudomonadati</taxon>
        <taxon>Pseudomonadota</taxon>
        <taxon>Gammaproteobacteria</taxon>
        <taxon>Pseudomonadales</taxon>
        <taxon>Pseudomonadaceae</taxon>
        <taxon>Pseudomonas</taxon>
    </lineage>
</organism>
<dbReference type="HOGENOM" id="CLU_026854_1_0_6"/>
<dbReference type="Proteomes" id="UP000025241">
    <property type="component" value="Chromosome I"/>
</dbReference>
<protein>
    <submittedName>
        <fullName evidence="4">Type VI secretion protein IcmF</fullName>
    </submittedName>
</protein>
<dbReference type="NCBIfam" id="TIGR03348">
    <property type="entry name" value="VI_IcmF"/>
    <property type="match status" value="1"/>
</dbReference>
<reference evidence="4 5" key="1">
    <citation type="submission" date="2013-03" db="EMBL/GenBank/DDBJ databases">
        <authorList>
            <person name="Linke B."/>
        </authorList>
    </citation>
    <scope>NUCLEOTIDE SEQUENCE [LARGE SCALE GENOMIC DNA]</scope>
    <source>
        <strain evidence="4 5">B13</strain>
    </source>
</reference>
<evidence type="ECO:0000313" key="5">
    <source>
        <dbReference type="Proteomes" id="UP000025241"/>
    </source>
</evidence>
<name>A0A024HHE0_PSEKB</name>
<dbReference type="PANTHER" id="PTHR36153">
    <property type="entry name" value="INNER MEMBRANE PROTEIN-RELATED"/>
    <property type="match status" value="1"/>
</dbReference>
<accession>A0A024HHE0</accession>
<dbReference type="InterPro" id="IPR010623">
    <property type="entry name" value="IcmF_C"/>
</dbReference>
<dbReference type="InterPro" id="IPR053156">
    <property type="entry name" value="T6SS_TssM-like"/>
</dbReference>
<dbReference type="STRING" id="1301098.PKB_2526"/>
<evidence type="ECO:0000259" key="1">
    <source>
        <dbReference type="Pfam" id="PF06744"/>
    </source>
</evidence>
<evidence type="ECO:0000313" key="4">
    <source>
        <dbReference type="EMBL" id="CDF83873.1"/>
    </source>
</evidence>
<dbReference type="Pfam" id="PF06744">
    <property type="entry name" value="IcmF_C"/>
    <property type="match status" value="1"/>
</dbReference>
<dbReference type="Pfam" id="PF21070">
    <property type="entry name" value="IcmF_helical"/>
    <property type="match status" value="1"/>
</dbReference>
<dbReference type="InterPro" id="IPR017731">
    <property type="entry name" value="TssM1-like"/>
</dbReference>
<sequence length="523" mass="58514">MVYRLLREQARSLPEYRLSQHLGPQGALLTDADYAIPGLYTRTGYQGYFITQGEPLVREFLRDNWVLGEGSSLSGQDFVRLMVELQQLYFRDYADHWSEAVNRVQLQPLLDTSQGADEVAALTAANSPLLQLLQEVRDNTLLPGVAEGAGEAVAALEASGKQGAVGKIAAAAAGQARDALAKNLPDSARLAMRRRFEPLQRLLDDNGAPSADLPPVLQALNGLQLQLAGLSHASQPQQAAFELARNRMGGQLDALASLRTSATRLPPPLNGWFSLLAEDSWSLVLDDAHLYLNQRYQSELYSFYFKALNQRYPFNPQSESDVAIADFREFFKAQGVAERFFETYLRPFVSGDAEAYRLRSVDGRSLPVSHDFLAQLGHVQAIRRSFFTDNPAEPQVQFRLEPHSIDANLHRAEFRFAGQRLEYRHGPIVPMTFKWPAETDNDRSGLTLEELGGRRASLESDSGPWSLFRLFDQMHSEYHSGRDVLMLKADIDGLRASYLVLAQREPNPFDLAALRRFHLPVSL</sequence>
<dbReference type="EMBL" id="HG322950">
    <property type="protein sequence ID" value="CDF83873.1"/>
    <property type="molecule type" value="Genomic_DNA"/>
</dbReference>